<comment type="caution">
    <text evidence="7">The sequence shown here is derived from an EMBL/GenBank/DDBJ whole genome shotgun (WGS) entry which is preliminary data.</text>
</comment>
<dbReference type="EMBL" id="JABTTQ020000002">
    <property type="protein sequence ID" value="KAK6161987.1"/>
    <property type="molecule type" value="Genomic_DNA"/>
</dbReference>
<dbReference type="Proteomes" id="UP001318860">
    <property type="component" value="Unassembled WGS sequence"/>
</dbReference>
<evidence type="ECO:0000256" key="4">
    <source>
        <dbReference type="ARBA" id="ARBA00023136"/>
    </source>
</evidence>
<gene>
    <name evidence="7" type="ORF">DH2020_001828</name>
</gene>
<comment type="subcellular location">
    <subcellularLocation>
        <location evidence="1">Membrane</location>
        <topology evidence="1">Single-pass type II membrane protein</topology>
    </subcellularLocation>
</comment>
<keyword evidence="5" id="KW-0325">Glycoprotein</keyword>
<evidence type="ECO:0000256" key="6">
    <source>
        <dbReference type="SAM" id="MobiDB-lite"/>
    </source>
</evidence>
<dbReference type="InterPro" id="IPR044174">
    <property type="entry name" value="BC10-like"/>
</dbReference>
<organism evidence="7 8">
    <name type="scientific">Rehmannia glutinosa</name>
    <name type="common">Chinese foxglove</name>
    <dbReference type="NCBI Taxonomy" id="99300"/>
    <lineage>
        <taxon>Eukaryota</taxon>
        <taxon>Viridiplantae</taxon>
        <taxon>Streptophyta</taxon>
        <taxon>Embryophyta</taxon>
        <taxon>Tracheophyta</taxon>
        <taxon>Spermatophyta</taxon>
        <taxon>Magnoliopsida</taxon>
        <taxon>eudicotyledons</taxon>
        <taxon>Gunneridae</taxon>
        <taxon>Pentapetalae</taxon>
        <taxon>asterids</taxon>
        <taxon>lamiids</taxon>
        <taxon>Lamiales</taxon>
        <taxon>Orobanchaceae</taxon>
        <taxon>Rehmannieae</taxon>
        <taxon>Rehmannia</taxon>
    </lineage>
</organism>
<dbReference type="PANTHER" id="PTHR31042:SF60">
    <property type="entry name" value="CORE-2_I-BRANCHING BETA-1,6-N-ACETYLGLUCOSAMINYLTRANSFERASE FAMILY PROTEIN"/>
    <property type="match status" value="1"/>
</dbReference>
<evidence type="ECO:0000313" key="8">
    <source>
        <dbReference type="Proteomes" id="UP001318860"/>
    </source>
</evidence>
<evidence type="ECO:0000313" key="7">
    <source>
        <dbReference type="EMBL" id="KAK6161987.1"/>
    </source>
</evidence>
<sequence>MAGEISDEVDDDVLFEKYVEQDESMAPFDLNNPPSKTLVQKPQIKNQTTGNYTTTPPQPPPPLPRGQVAEDEDDGDRSVLKLASRVDPTPKQVKKLAFMFLTTSPLPFAPLWELFFSRAPKNLYNIYVHADPSFNYTTPFNGVFARRVIPSKPTRRHTPTLISAARRLLAHALLHDDSNSMFALLSPSCIPVRCFTYTYRTLVKSRRSFIEILKNEPGAYDRWAARVEDAMAPEVGYEDFRIGHSSGF</sequence>
<evidence type="ECO:0000256" key="2">
    <source>
        <dbReference type="ARBA" id="ARBA00022676"/>
    </source>
</evidence>
<evidence type="ECO:0000256" key="1">
    <source>
        <dbReference type="ARBA" id="ARBA00004606"/>
    </source>
</evidence>
<reference evidence="7 8" key="1">
    <citation type="journal article" date="2021" name="Comput. Struct. Biotechnol. J.">
        <title>De novo genome assembly of the potent medicinal plant Rehmannia glutinosa using nanopore technology.</title>
        <authorList>
            <person name="Ma L."/>
            <person name="Dong C."/>
            <person name="Song C."/>
            <person name="Wang X."/>
            <person name="Zheng X."/>
            <person name="Niu Y."/>
            <person name="Chen S."/>
            <person name="Feng W."/>
        </authorList>
    </citation>
    <scope>NUCLEOTIDE SEQUENCE [LARGE SCALE GENOMIC DNA]</scope>
    <source>
        <strain evidence="7">DH-2019</strain>
    </source>
</reference>
<protein>
    <submittedName>
        <fullName evidence="7">Uncharacterized protein</fullName>
    </submittedName>
</protein>
<feature type="region of interest" description="Disordered" evidence="6">
    <location>
        <begin position="24"/>
        <end position="77"/>
    </location>
</feature>
<proteinExistence type="predicted"/>
<dbReference type="Pfam" id="PF02485">
    <property type="entry name" value="Branch"/>
    <property type="match status" value="1"/>
</dbReference>
<dbReference type="PANTHER" id="PTHR31042">
    <property type="entry name" value="CORE-2/I-BRANCHING BETA-1,6-N-ACETYLGLUCOSAMINYLTRANSFERASE FAMILY PROTEIN-RELATED"/>
    <property type="match status" value="1"/>
</dbReference>
<accession>A0ABR0XS36</accession>
<evidence type="ECO:0000256" key="5">
    <source>
        <dbReference type="ARBA" id="ARBA00023180"/>
    </source>
</evidence>
<keyword evidence="3" id="KW-0808">Transferase</keyword>
<feature type="compositionally biased region" description="Polar residues" evidence="6">
    <location>
        <begin position="32"/>
        <end position="47"/>
    </location>
</feature>
<keyword evidence="2" id="KW-0328">Glycosyltransferase</keyword>
<keyword evidence="8" id="KW-1185">Reference proteome</keyword>
<evidence type="ECO:0000256" key="3">
    <source>
        <dbReference type="ARBA" id="ARBA00022679"/>
    </source>
</evidence>
<name>A0ABR0XS36_REHGL</name>
<keyword evidence="4" id="KW-0472">Membrane</keyword>
<dbReference type="InterPro" id="IPR003406">
    <property type="entry name" value="Glyco_trans_14"/>
</dbReference>